<dbReference type="InterPro" id="IPR019826">
    <property type="entry name" value="Carboxylesterase_B_AS"/>
</dbReference>
<evidence type="ECO:0000256" key="1">
    <source>
        <dbReference type="ARBA" id="ARBA00005964"/>
    </source>
</evidence>
<dbReference type="PROSITE" id="PS00122">
    <property type="entry name" value="CARBOXYLESTERASE_B_1"/>
    <property type="match status" value="1"/>
</dbReference>
<dbReference type="AlphaFoldDB" id="A0A2M9BZ39"/>
<keyword evidence="2 3" id="KW-0378">Hydrolase</keyword>
<comment type="similarity">
    <text evidence="1 3">Belongs to the type-B carboxylesterase/lipase family.</text>
</comment>
<dbReference type="Pfam" id="PF00135">
    <property type="entry name" value="COesterase"/>
    <property type="match status" value="1"/>
</dbReference>
<feature type="domain" description="Carboxylesterase type B" evidence="4">
    <location>
        <begin position="6"/>
        <end position="489"/>
    </location>
</feature>
<organism evidence="5 6">
    <name type="scientific">Compostimonas suwonensis</name>
    <dbReference type="NCBI Taxonomy" id="1048394"/>
    <lineage>
        <taxon>Bacteria</taxon>
        <taxon>Bacillati</taxon>
        <taxon>Actinomycetota</taxon>
        <taxon>Actinomycetes</taxon>
        <taxon>Micrococcales</taxon>
        <taxon>Microbacteriaceae</taxon>
        <taxon>Compostimonas</taxon>
    </lineage>
</organism>
<evidence type="ECO:0000256" key="3">
    <source>
        <dbReference type="RuleBase" id="RU361235"/>
    </source>
</evidence>
<evidence type="ECO:0000313" key="6">
    <source>
        <dbReference type="Proteomes" id="UP000230161"/>
    </source>
</evidence>
<dbReference type="PANTHER" id="PTHR11559">
    <property type="entry name" value="CARBOXYLESTERASE"/>
    <property type="match status" value="1"/>
</dbReference>
<dbReference type="GO" id="GO:0016787">
    <property type="term" value="F:hydrolase activity"/>
    <property type="evidence" value="ECO:0007669"/>
    <property type="project" value="UniProtKB-KW"/>
</dbReference>
<evidence type="ECO:0000259" key="4">
    <source>
        <dbReference type="Pfam" id="PF00135"/>
    </source>
</evidence>
<dbReference type="Proteomes" id="UP000230161">
    <property type="component" value="Unassembled WGS sequence"/>
</dbReference>
<dbReference type="RefSeq" id="WP_245861364.1">
    <property type="nucleotide sequence ID" value="NZ_PGFB01000002.1"/>
</dbReference>
<dbReference type="SUPFAM" id="SSF53474">
    <property type="entry name" value="alpha/beta-Hydrolases"/>
    <property type="match status" value="1"/>
</dbReference>
<evidence type="ECO:0000313" key="5">
    <source>
        <dbReference type="EMBL" id="PJJ63348.1"/>
    </source>
</evidence>
<reference evidence="5 6" key="1">
    <citation type="submission" date="2017-11" db="EMBL/GenBank/DDBJ databases">
        <title>Genomic Encyclopedia of Archaeal and Bacterial Type Strains, Phase II (KMG-II): From Individual Species to Whole Genera.</title>
        <authorList>
            <person name="Goeker M."/>
        </authorList>
    </citation>
    <scope>NUCLEOTIDE SEQUENCE [LARGE SCALE GENOMIC DNA]</scope>
    <source>
        <strain evidence="5 6">DSM 25625</strain>
    </source>
</reference>
<name>A0A2M9BZ39_9MICO</name>
<dbReference type="InterPro" id="IPR002018">
    <property type="entry name" value="CarbesteraseB"/>
</dbReference>
<dbReference type="InterPro" id="IPR050309">
    <property type="entry name" value="Type-B_Carboxylest/Lipase"/>
</dbReference>
<gene>
    <name evidence="5" type="ORF">CLV54_1013</name>
</gene>
<dbReference type="InterPro" id="IPR029058">
    <property type="entry name" value="AB_hydrolase_fold"/>
</dbReference>
<dbReference type="EC" id="3.1.1.-" evidence="3"/>
<sequence length="510" mass="54628">MSDVLTVSTPSGPVRGTLANGVAAWKGIPYAAPPTGALRFRSPQPPEPWTEVFDASSYGPAAPQLPNPAVAVDPALGVDEDCLSINVWAPEPDGRKRPVMVWVHGGAYFVGASSQRLYDATSLVTHGDLIVVTFNYRLGVFGFLDLSSLSTPGDEFETNLGLRDQIAALRWVRESIEAFGGDPERVTIAGESAGGGAVTSLMVSPAASGLFQRAIAESSPATSVYGPERSTQVAEAYLELLGVEAKDAATLRELPWKPLVEAAAALTNQHSTRFPGTIAMAPVVDGDILPHYPVGAFQKGLAHPVPLLIGTNRDEAALFRYMKSPIFPTTATAINEMFAAIGSDHPGLVADEKLITDAYKGFPRRSAAMEIARDAAFRMPTLWLAEAHSRTAPVYLYRFDQTTPMLAIAGIGASHGTELAYVWGNFELSKKDPTFRLGGRKDADQVSQRMQARWAAFIHGEAPDGDGLVDWRPFTADDRATLLIGKHDELADDPDATIRAAWGDTVIAFS</sequence>
<proteinExistence type="inferred from homology"/>
<dbReference type="EMBL" id="PGFB01000002">
    <property type="protein sequence ID" value="PJJ63348.1"/>
    <property type="molecule type" value="Genomic_DNA"/>
</dbReference>
<evidence type="ECO:0000256" key="2">
    <source>
        <dbReference type="ARBA" id="ARBA00022801"/>
    </source>
</evidence>
<dbReference type="Gene3D" id="3.40.50.1820">
    <property type="entry name" value="alpha/beta hydrolase"/>
    <property type="match status" value="1"/>
</dbReference>
<comment type="caution">
    <text evidence="5">The sequence shown here is derived from an EMBL/GenBank/DDBJ whole genome shotgun (WGS) entry which is preliminary data.</text>
</comment>
<accession>A0A2M9BZ39</accession>
<keyword evidence="6" id="KW-1185">Reference proteome</keyword>
<protein>
    <recommendedName>
        <fullName evidence="3">Carboxylic ester hydrolase</fullName>
        <ecNumber evidence="3">3.1.1.-</ecNumber>
    </recommendedName>
</protein>